<evidence type="ECO:0000256" key="4">
    <source>
        <dbReference type="ARBA" id="ARBA00022989"/>
    </source>
</evidence>
<evidence type="ECO:0000256" key="6">
    <source>
        <dbReference type="ARBA" id="ARBA00038076"/>
    </source>
</evidence>
<comment type="subcellular location">
    <subcellularLocation>
        <location evidence="1">Cell membrane</location>
        <topology evidence="1">Multi-pass membrane protein</topology>
    </subcellularLocation>
</comment>
<dbReference type="PANTHER" id="PTHR30572">
    <property type="entry name" value="MEMBRANE COMPONENT OF TRANSPORTER-RELATED"/>
    <property type="match status" value="1"/>
</dbReference>
<dbReference type="Proteomes" id="UP000275719">
    <property type="component" value="Unassembled WGS sequence"/>
</dbReference>
<organism evidence="10 11">
    <name type="scientific">Paenimyroides tangerinum</name>
    <dbReference type="NCBI Taxonomy" id="2488728"/>
    <lineage>
        <taxon>Bacteria</taxon>
        <taxon>Pseudomonadati</taxon>
        <taxon>Bacteroidota</taxon>
        <taxon>Flavobacteriia</taxon>
        <taxon>Flavobacteriales</taxon>
        <taxon>Flavobacteriaceae</taxon>
        <taxon>Paenimyroides</taxon>
    </lineage>
</organism>
<dbReference type="PANTHER" id="PTHR30572:SF4">
    <property type="entry name" value="ABC TRANSPORTER PERMEASE YTRF"/>
    <property type="match status" value="1"/>
</dbReference>
<evidence type="ECO:0000256" key="2">
    <source>
        <dbReference type="ARBA" id="ARBA00022475"/>
    </source>
</evidence>
<evidence type="ECO:0000313" key="11">
    <source>
        <dbReference type="Proteomes" id="UP000275719"/>
    </source>
</evidence>
<comment type="caution">
    <text evidence="10">The sequence shown here is derived from an EMBL/GenBank/DDBJ whole genome shotgun (WGS) entry which is preliminary data.</text>
</comment>
<name>A0A3P3W300_9FLAO</name>
<dbReference type="Pfam" id="PF12704">
    <property type="entry name" value="MacB_PCD"/>
    <property type="match status" value="1"/>
</dbReference>
<dbReference type="InterPro" id="IPR025857">
    <property type="entry name" value="MacB_PCD"/>
</dbReference>
<keyword evidence="2" id="KW-1003">Cell membrane</keyword>
<feature type="domain" description="ABC3 transporter permease C-terminal" evidence="8">
    <location>
        <begin position="293"/>
        <end position="406"/>
    </location>
</feature>
<feature type="domain" description="MacB-like periplasmic core" evidence="9">
    <location>
        <begin position="23"/>
        <end position="238"/>
    </location>
</feature>
<dbReference type="EMBL" id="RQVQ01000027">
    <property type="protein sequence ID" value="RRJ89455.1"/>
    <property type="molecule type" value="Genomic_DNA"/>
</dbReference>
<accession>A0A3P3W300</accession>
<feature type="transmembrane region" description="Helical" evidence="7">
    <location>
        <begin position="376"/>
        <end position="396"/>
    </location>
</feature>
<protein>
    <submittedName>
        <fullName evidence="10">FtsX-like permease family protein</fullName>
    </submittedName>
</protein>
<evidence type="ECO:0000256" key="7">
    <source>
        <dbReference type="SAM" id="Phobius"/>
    </source>
</evidence>
<evidence type="ECO:0000256" key="3">
    <source>
        <dbReference type="ARBA" id="ARBA00022692"/>
    </source>
</evidence>
<dbReference type="AlphaFoldDB" id="A0A3P3W300"/>
<dbReference type="InterPro" id="IPR003838">
    <property type="entry name" value="ABC3_permease_C"/>
</dbReference>
<feature type="transmembrane region" description="Helical" evidence="7">
    <location>
        <begin position="335"/>
        <end position="364"/>
    </location>
</feature>
<keyword evidence="5 7" id="KW-0472">Membrane</keyword>
<keyword evidence="11" id="KW-1185">Reference proteome</keyword>
<dbReference type="InterPro" id="IPR050250">
    <property type="entry name" value="Macrolide_Exporter_MacB"/>
</dbReference>
<reference evidence="10 11" key="1">
    <citation type="submission" date="2018-11" db="EMBL/GenBank/DDBJ databases">
        <title>Flavobacterium sp. nov., YIM 102701-2 draft genome.</title>
        <authorList>
            <person name="Li G."/>
            <person name="Jiang Y."/>
        </authorList>
    </citation>
    <scope>NUCLEOTIDE SEQUENCE [LARGE SCALE GENOMIC DNA]</scope>
    <source>
        <strain evidence="10 11">YIM 102701-2</strain>
    </source>
</reference>
<keyword evidence="3 7" id="KW-0812">Transmembrane</keyword>
<feature type="transmembrane region" description="Helical" evidence="7">
    <location>
        <begin position="286"/>
        <end position="314"/>
    </location>
</feature>
<evidence type="ECO:0000313" key="10">
    <source>
        <dbReference type="EMBL" id="RRJ89455.1"/>
    </source>
</evidence>
<evidence type="ECO:0000259" key="9">
    <source>
        <dbReference type="Pfam" id="PF12704"/>
    </source>
</evidence>
<evidence type="ECO:0000256" key="5">
    <source>
        <dbReference type="ARBA" id="ARBA00023136"/>
    </source>
</evidence>
<gene>
    <name evidence="10" type="ORF">EG240_11670</name>
</gene>
<keyword evidence="4 7" id="KW-1133">Transmembrane helix</keyword>
<evidence type="ECO:0000259" key="8">
    <source>
        <dbReference type="Pfam" id="PF02687"/>
    </source>
</evidence>
<dbReference type="Pfam" id="PF02687">
    <property type="entry name" value="FtsX"/>
    <property type="match status" value="1"/>
</dbReference>
<evidence type="ECO:0000256" key="1">
    <source>
        <dbReference type="ARBA" id="ARBA00004651"/>
    </source>
</evidence>
<dbReference type="RefSeq" id="WP_125019570.1">
    <property type="nucleotide sequence ID" value="NZ_RQVQ01000027.1"/>
</dbReference>
<dbReference type="OrthoDB" id="9770036at2"/>
<dbReference type="GO" id="GO:0022857">
    <property type="term" value="F:transmembrane transporter activity"/>
    <property type="evidence" value="ECO:0007669"/>
    <property type="project" value="TreeGrafter"/>
</dbReference>
<dbReference type="GO" id="GO:0005886">
    <property type="term" value="C:plasma membrane"/>
    <property type="evidence" value="ECO:0007669"/>
    <property type="project" value="UniProtKB-SubCell"/>
</dbReference>
<proteinExistence type="inferred from homology"/>
<feature type="transmembrane region" description="Helical" evidence="7">
    <location>
        <begin position="20"/>
        <end position="44"/>
    </location>
</feature>
<comment type="similarity">
    <text evidence="6">Belongs to the ABC-4 integral membrane protein family.</text>
</comment>
<sequence length="413" mass="45328">MLRLFKENTKIALGAIRSQLLRTVLTVFIIASGIWALVGILSAVNALESSLMSNFAAMGSNTFNISRYDFSSQLNRNSSETRTNPIIDYSQARSFKENYNAPFATTSLSFTASSTTEVKYENKKTDPEVSVIGADELYFENSGLKVDQGNTFSEIDILSNLPVCVVGADFTKNLLKDVNPLGKLISIRGAKFKVIGVLEEKGSMFGNKQDLRVFIPIQQARSLFSQGSINYEIKVLVQKTEFLNTDIDEAILTMRSIRGLHPTQIDNFGISRSDDLINQLKQQTQMLTVIAVLIGVITIFGSSIALMNIMLVSVTERTKEIGIRKSLGAKSSTIAWQFFTETLVIGQLGGILGTILGLITGYIFTRFVGFDFVIPWGAIIGAIIISLIVALISGLFPAIKASKLDPVEALRYE</sequence>